<dbReference type="EMBL" id="BGPR01000771">
    <property type="protein sequence ID" value="GBM34873.1"/>
    <property type="molecule type" value="Genomic_DNA"/>
</dbReference>
<gene>
    <name evidence="1" type="ORF">AVEN_146618_1</name>
</gene>
<organism evidence="1 2">
    <name type="scientific">Araneus ventricosus</name>
    <name type="common">Orbweaver spider</name>
    <name type="synonym">Epeira ventricosa</name>
    <dbReference type="NCBI Taxonomy" id="182803"/>
    <lineage>
        <taxon>Eukaryota</taxon>
        <taxon>Metazoa</taxon>
        <taxon>Ecdysozoa</taxon>
        <taxon>Arthropoda</taxon>
        <taxon>Chelicerata</taxon>
        <taxon>Arachnida</taxon>
        <taxon>Araneae</taxon>
        <taxon>Araneomorphae</taxon>
        <taxon>Entelegynae</taxon>
        <taxon>Araneoidea</taxon>
        <taxon>Araneidae</taxon>
        <taxon>Araneus</taxon>
    </lineage>
</organism>
<evidence type="ECO:0000313" key="1">
    <source>
        <dbReference type="EMBL" id="GBM34873.1"/>
    </source>
</evidence>
<proteinExistence type="predicted"/>
<dbReference type="Proteomes" id="UP000499080">
    <property type="component" value="Unassembled WGS sequence"/>
</dbReference>
<keyword evidence="2" id="KW-1185">Reference proteome</keyword>
<reference evidence="1 2" key="1">
    <citation type="journal article" date="2019" name="Sci. Rep.">
        <title>Orb-weaving spider Araneus ventricosus genome elucidates the spidroin gene catalogue.</title>
        <authorList>
            <person name="Kono N."/>
            <person name="Nakamura H."/>
            <person name="Ohtoshi R."/>
            <person name="Moran D.A.P."/>
            <person name="Shinohara A."/>
            <person name="Yoshida Y."/>
            <person name="Fujiwara M."/>
            <person name="Mori M."/>
            <person name="Tomita M."/>
            <person name="Arakawa K."/>
        </authorList>
    </citation>
    <scope>NUCLEOTIDE SEQUENCE [LARGE SCALE GENOMIC DNA]</scope>
</reference>
<evidence type="ECO:0000313" key="2">
    <source>
        <dbReference type="Proteomes" id="UP000499080"/>
    </source>
</evidence>
<dbReference type="AlphaFoldDB" id="A0A4Y2F0I7"/>
<sequence length="118" mass="13145">MAMWFCIIRKEAKEIEELTQYIKCYTLVPTFCAGVTGNLKNILTLIMLKEIGGPMWVPSSPNWVPSGPMWVPICPVCVPSGPMWVPSGPMWVPSGPIWVSSGPIWVTGFLDWADDTIF</sequence>
<accession>A0A4Y2F0I7</accession>
<comment type="caution">
    <text evidence="1">The sequence shown here is derived from an EMBL/GenBank/DDBJ whole genome shotgun (WGS) entry which is preliminary data.</text>
</comment>
<protein>
    <submittedName>
        <fullName evidence="1">Uncharacterized protein</fullName>
    </submittedName>
</protein>
<name>A0A4Y2F0I7_ARAVE</name>